<proteinExistence type="predicted"/>
<organism evidence="1 2">
    <name type="scientific">Liparis tanakae</name>
    <name type="common">Tanaka's snailfish</name>
    <dbReference type="NCBI Taxonomy" id="230148"/>
    <lineage>
        <taxon>Eukaryota</taxon>
        <taxon>Metazoa</taxon>
        <taxon>Chordata</taxon>
        <taxon>Craniata</taxon>
        <taxon>Vertebrata</taxon>
        <taxon>Euteleostomi</taxon>
        <taxon>Actinopterygii</taxon>
        <taxon>Neopterygii</taxon>
        <taxon>Teleostei</taxon>
        <taxon>Neoteleostei</taxon>
        <taxon>Acanthomorphata</taxon>
        <taxon>Eupercaria</taxon>
        <taxon>Perciformes</taxon>
        <taxon>Cottioidei</taxon>
        <taxon>Cottales</taxon>
        <taxon>Liparidae</taxon>
        <taxon>Liparis</taxon>
    </lineage>
</organism>
<name>A0A4Z2JGQ4_9TELE</name>
<keyword evidence="2" id="KW-1185">Reference proteome</keyword>
<evidence type="ECO:0000313" key="2">
    <source>
        <dbReference type="Proteomes" id="UP000314294"/>
    </source>
</evidence>
<dbReference type="AlphaFoldDB" id="A0A4Z2JGQ4"/>
<gene>
    <name evidence="1" type="ORF">EYF80_000069</name>
</gene>
<sequence length="219" mass="24673">MAEKLLYDLFSNSRTELAVLASSPVVGSSRKRTEGSVISSMAMFILFFSPPEIPRVNVRHLGETQFFNEVIDSRLLFARKHGAGQPQCCRKTQILPHSQDAHDYIFLLRGDKSLRSKKKPLLSGTLYWMLWKLTVEPVDSSGTTFDQAVPLASTSSVMASNEVTDHDLYVHRPDDYAQRPLDTTLLLKEKLVSELLCFPQAPNGTTIIVLLSSEPYWRD</sequence>
<evidence type="ECO:0000313" key="1">
    <source>
        <dbReference type="EMBL" id="TNN89466.1"/>
    </source>
</evidence>
<protein>
    <submittedName>
        <fullName evidence="1">Uncharacterized protein</fullName>
    </submittedName>
</protein>
<dbReference type="OrthoDB" id="1978583at2759"/>
<reference evidence="1 2" key="1">
    <citation type="submission" date="2019-03" db="EMBL/GenBank/DDBJ databases">
        <title>First draft genome of Liparis tanakae, snailfish: a comprehensive survey of snailfish specific genes.</title>
        <authorList>
            <person name="Kim W."/>
            <person name="Song I."/>
            <person name="Jeong J.-H."/>
            <person name="Kim D."/>
            <person name="Kim S."/>
            <person name="Ryu S."/>
            <person name="Song J.Y."/>
            <person name="Lee S.K."/>
        </authorList>
    </citation>
    <scope>NUCLEOTIDE SEQUENCE [LARGE SCALE GENOMIC DNA]</scope>
    <source>
        <tissue evidence="1">Muscle</tissue>
    </source>
</reference>
<comment type="caution">
    <text evidence="1">The sequence shown here is derived from an EMBL/GenBank/DDBJ whole genome shotgun (WGS) entry which is preliminary data.</text>
</comment>
<dbReference type="Proteomes" id="UP000314294">
    <property type="component" value="Unassembled WGS sequence"/>
</dbReference>
<accession>A0A4Z2JGQ4</accession>
<dbReference type="EMBL" id="SRLO01000001">
    <property type="protein sequence ID" value="TNN89466.1"/>
    <property type="molecule type" value="Genomic_DNA"/>
</dbReference>